<sequence length="369" mass="42248">MKKRHMMLLIWGIFAMLGCQRAGNESGALAIGVDTTESFSISFFEHLKKANQGDTLSLRIARLEELFIYYYLHHNTLSKEESVEYQREILQLLDAINPQDASYLMGLGYLSATQGDLAESIAYYEKAYQVNGISDALMNWALYARLASDGVSYQRAYAQIQVSTKRVLFDIMSEAIDKRGEIRINMNVESLPEIDNIFILLGFELNPDGTMKPTLIERLKVALLALERYPQSQIILTGGVERNGQTEGRLMAQWLMEHGIEQDRLIEENMARDTVENLLFSLKILESQPHIKNVTIISSATHLKRAVTLFKVGNEIFKDRLEQPELFHVHNLGWQDISMEELLAHDEHYAITRDVLRMAGMWAYPRISR</sequence>
<dbReference type="Gene3D" id="1.25.40.10">
    <property type="entry name" value="Tetratricopeptide repeat domain"/>
    <property type="match status" value="1"/>
</dbReference>
<dbReference type="PANTHER" id="PTHR30336:SF4">
    <property type="entry name" value="ENVELOPE BIOGENESIS FACTOR ELYC"/>
    <property type="match status" value="1"/>
</dbReference>
<dbReference type="Proteomes" id="UP000778951">
    <property type="component" value="Unassembled WGS sequence"/>
</dbReference>
<dbReference type="GO" id="GO:0000270">
    <property type="term" value="P:peptidoglycan metabolic process"/>
    <property type="evidence" value="ECO:0007669"/>
    <property type="project" value="TreeGrafter"/>
</dbReference>
<organism evidence="2 3">
    <name type="scientific">Entomospira culicis</name>
    <dbReference type="NCBI Taxonomy" id="2719989"/>
    <lineage>
        <taxon>Bacteria</taxon>
        <taxon>Pseudomonadati</taxon>
        <taxon>Spirochaetota</taxon>
        <taxon>Spirochaetia</taxon>
        <taxon>Spirochaetales</taxon>
        <taxon>Spirochaetaceae</taxon>
        <taxon>Entomospira</taxon>
    </lineage>
</organism>
<dbReference type="SUPFAM" id="SSF81901">
    <property type="entry name" value="HCP-like"/>
    <property type="match status" value="1"/>
</dbReference>
<dbReference type="EMBL" id="JAATLM010000001">
    <property type="protein sequence ID" value="NIZ69853.1"/>
    <property type="molecule type" value="Genomic_DNA"/>
</dbReference>
<dbReference type="InterPro" id="IPR003848">
    <property type="entry name" value="DUF218"/>
</dbReference>
<evidence type="ECO:0000313" key="3">
    <source>
        <dbReference type="Proteomes" id="UP000778951"/>
    </source>
</evidence>
<reference evidence="2" key="1">
    <citation type="submission" date="2020-03" db="EMBL/GenBank/DDBJ databases">
        <title>Spirochaetal bacteria isolated from arthropods constitute a novel genus Entomospira genus novum within the order Spirochaetales.</title>
        <authorList>
            <person name="Grana-Miraglia L."/>
            <person name="Sikutova S."/>
            <person name="Fingerle V."/>
            <person name="Sing A."/>
            <person name="Castillo-Ramirez S."/>
            <person name="Margos G."/>
            <person name="Rudolf I."/>
        </authorList>
    </citation>
    <scope>NUCLEOTIDE SEQUENCE</scope>
    <source>
        <strain evidence="2">BR149</strain>
    </source>
</reference>
<protein>
    <submittedName>
        <fullName evidence="2">YdcF family protein</fullName>
    </submittedName>
</protein>
<keyword evidence="3" id="KW-1185">Reference proteome</keyword>
<proteinExistence type="predicted"/>
<gene>
    <name evidence="2" type="ORF">HCT48_06480</name>
</gene>
<dbReference type="Gene3D" id="3.40.50.620">
    <property type="entry name" value="HUPs"/>
    <property type="match status" value="1"/>
</dbReference>
<dbReference type="InterPro" id="IPR014729">
    <property type="entry name" value="Rossmann-like_a/b/a_fold"/>
</dbReference>
<feature type="domain" description="DUF218" evidence="1">
    <location>
        <begin position="200"/>
        <end position="311"/>
    </location>
</feature>
<dbReference type="RefSeq" id="WP_167695928.1">
    <property type="nucleotide sequence ID" value="NZ_CP118181.1"/>
</dbReference>
<comment type="caution">
    <text evidence="2">The sequence shown here is derived from an EMBL/GenBank/DDBJ whole genome shotgun (WGS) entry which is preliminary data.</text>
</comment>
<dbReference type="PROSITE" id="PS51257">
    <property type="entry name" value="PROKAR_LIPOPROTEIN"/>
    <property type="match status" value="1"/>
</dbReference>
<dbReference type="InterPro" id="IPR011990">
    <property type="entry name" value="TPR-like_helical_dom_sf"/>
</dbReference>
<dbReference type="InterPro" id="IPR051599">
    <property type="entry name" value="Cell_Envelope_Assoc"/>
</dbReference>
<evidence type="ECO:0000259" key="1">
    <source>
        <dbReference type="Pfam" id="PF02698"/>
    </source>
</evidence>
<evidence type="ECO:0000313" key="2">
    <source>
        <dbReference type="EMBL" id="NIZ69853.1"/>
    </source>
</evidence>
<dbReference type="GO" id="GO:0043164">
    <property type="term" value="P:Gram-negative-bacterium-type cell wall biogenesis"/>
    <property type="evidence" value="ECO:0007669"/>
    <property type="project" value="TreeGrafter"/>
</dbReference>
<dbReference type="AlphaFoldDB" id="A0A968GGW2"/>
<dbReference type="CDD" id="cd06259">
    <property type="entry name" value="YdcF-like"/>
    <property type="match status" value="1"/>
</dbReference>
<accession>A0A968GGW2</accession>
<dbReference type="PANTHER" id="PTHR30336">
    <property type="entry name" value="INNER MEMBRANE PROTEIN, PROBABLE PERMEASE"/>
    <property type="match status" value="1"/>
</dbReference>
<dbReference type="Pfam" id="PF02698">
    <property type="entry name" value="DUF218"/>
    <property type="match status" value="1"/>
</dbReference>
<dbReference type="GO" id="GO:0005886">
    <property type="term" value="C:plasma membrane"/>
    <property type="evidence" value="ECO:0007669"/>
    <property type="project" value="TreeGrafter"/>
</dbReference>
<name>A0A968GGW2_9SPIO</name>